<comment type="similarity">
    <text evidence="1">Belongs to the DNA repair enzymes AP/ExoA family.</text>
</comment>
<evidence type="ECO:0000256" key="12">
    <source>
        <dbReference type="PROSITE-ProRule" id="PRU01343"/>
    </source>
</evidence>
<feature type="active site" description="Proton donor/acceptor" evidence="9">
    <location>
        <position position="211"/>
    </location>
</feature>
<reference evidence="16" key="1">
    <citation type="journal article" date="2016" name="Nature">
        <title>The genome of the seagrass Zostera marina reveals angiosperm adaptation to the sea.</title>
        <authorList>
            <person name="Olsen J.L."/>
            <person name="Rouze P."/>
            <person name="Verhelst B."/>
            <person name="Lin Y.-C."/>
            <person name="Bayer T."/>
            <person name="Collen J."/>
            <person name="Dattolo E."/>
            <person name="De Paoli E."/>
            <person name="Dittami S."/>
            <person name="Maumus F."/>
            <person name="Michel G."/>
            <person name="Kersting A."/>
            <person name="Lauritano C."/>
            <person name="Lohaus R."/>
            <person name="Toepel M."/>
            <person name="Tonon T."/>
            <person name="Vanneste K."/>
            <person name="Amirebrahimi M."/>
            <person name="Brakel J."/>
            <person name="Bostroem C."/>
            <person name="Chovatia M."/>
            <person name="Grimwood J."/>
            <person name="Jenkins J.W."/>
            <person name="Jueterbock A."/>
            <person name="Mraz A."/>
            <person name="Stam W.T."/>
            <person name="Tice H."/>
            <person name="Bornberg-Bauer E."/>
            <person name="Green P.J."/>
            <person name="Pearson G.A."/>
            <person name="Procaccini G."/>
            <person name="Duarte C.M."/>
            <person name="Schmutz J."/>
            <person name="Reusch T.B.H."/>
            <person name="Van de Peer Y."/>
        </authorList>
    </citation>
    <scope>NUCLEOTIDE SEQUENCE [LARGE SCALE GENOMIC DNA]</scope>
    <source>
        <strain evidence="16">cv. Finnish</strain>
    </source>
</reference>
<feature type="site" description="Important for catalytic activity" evidence="11">
    <location>
        <position position="282"/>
    </location>
</feature>
<dbReference type="PROSITE" id="PS51999">
    <property type="entry name" value="ZF_GRF"/>
    <property type="match status" value="1"/>
</dbReference>
<feature type="site" description="Interaction with DNA substrate" evidence="11">
    <location>
        <position position="340"/>
    </location>
</feature>
<feature type="active site" evidence="9">
    <location>
        <position position="170"/>
    </location>
</feature>
<dbReference type="GO" id="GO:0003906">
    <property type="term" value="F:DNA-(apurinic or apyrimidinic site) endonuclease activity"/>
    <property type="evidence" value="ECO:0000318"/>
    <property type="project" value="GO_Central"/>
</dbReference>
<dbReference type="SUPFAM" id="SSF56219">
    <property type="entry name" value="DNase I-like"/>
    <property type="match status" value="1"/>
</dbReference>
<dbReference type="GO" id="GO:0008311">
    <property type="term" value="F:double-stranded DNA 3'-5' DNA exonuclease activity"/>
    <property type="evidence" value="ECO:0000318"/>
    <property type="project" value="GO_Central"/>
</dbReference>
<dbReference type="AlphaFoldDB" id="A0A0K9PGX3"/>
<keyword evidence="16" id="KW-1185">Reference proteome</keyword>
<evidence type="ECO:0000256" key="8">
    <source>
        <dbReference type="ARBA" id="ARBA00023242"/>
    </source>
</evidence>
<evidence type="ECO:0000256" key="5">
    <source>
        <dbReference type="ARBA" id="ARBA00022801"/>
    </source>
</evidence>
<comment type="cofactor">
    <cofactor evidence="10">
        <name>Mg(2+)</name>
        <dbReference type="ChEBI" id="CHEBI:18420"/>
    </cofactor>
    <cofactor evidence="10">
        <name>Mn(2+)</name>
        <dbReference type="ChEBI" id="CHEBI:29035"/>
    </cofactor>
    <text evidence="10">Probably binds two magnesium or manganese ions per subunit.</text>
</comment>
<dbReference type="GO" id="GO:0006284">
    <property type="term" value="P:base-excision repair"/>
    <property type="evidence" value="ECO:0000318"/>
    <property type="project" value="GO_Central"/>
</dbReference>
<keyword evidence="7 10" id="KW-0460">Magnesium</keyword>
<dbReference type="FunFam" id="3.60.10.10:FF:000042">
    <property type="entry name" value="DNA-(apurinic or apyrimidinic site) lyase"/>
    <property type="match status" value="1"/>
</dbReference>
<evidence type="ECO:0000256" key="4">
    <source>
        <dbReference type="ARBA" id="ARBA00022771"/>
    </source>
</evidence>
<dbReference type="Proteomes" id="UP000036987">
    <property type="component" value="Unassembled WGS sequence"/>
</dbReference>
<dbReference type="InterPro" id="IPR005135">
    <property type="entry name" value="Endo/exonuclease/phosphatase"/>
</dbReference>
<name>A0A0K9PGX3_ZOSMR</name>
<dbReference type="Pfam" id="PF06839">
    <property type="entry name" value="Zn_ribbon_GRF"/>
    <property type="match status" value="1"/>
</dbReference>
<accession>A0A0K9PGX3</accession>
<keyword evidence="5" id="KW-0378">Hydrolase</keyword>
<dbReference type="GO" id="GO:0016829">
    <property type="term" value="F:lyase activity"/>
    <property type="evidence" value="ECO:0007669"/>
    <property type="project" value="UniProtKB-KW"/>
</dbReference>
<dbReference type="InterPro" id="IPR036691">
    <property type="entry name" value="Endo/exonu/phosph_ase_sf"/>
</dbReference>
<keyword evidence="6" id="KW-0862">Zinc</keyword>
<feature type="region of interest" description="Disordered" evidence="13">
    <location>
        <begin position="439"/>
        <end position="463"/>
    </location>
</feature>
<dbReference type="Pfam" id="PF03372">
    <property type="entry name" value="Exo_endo_phos"/>
    <property type="match status" value="1"/>
</dbReference>
<keyword evidence="3 10" id="KW-0479">Metal-binding</keyword>
<dbReference type="GO" id="GO:0008270">
    <property type="term" value="F:zinc ion binding"/>
    <property type="evidence" value="ECO:0007669"/>
    <property type="project" value="UniProtKB-KW"/>
</dbReference>
<dbReference type="Gene3D" id="3.60.10.10">
    <property type="entry name" value="Endonuclease/exonuclease/phosphatase"/>
    <property type="match status" value="1"/>
</dbReference>
<evidence type="ECO:0000256" key="3">
    <source>
        <dbReference type="ARBA" id="ARBA00022723"/>
    </source>
</evidence>
<protein>
    <recommendedName>
        <fullName evidence="2">DNA-(apurinic or apyrimidinic site) endonuclease 2</fullName>
    </recommendedName>
</protein>
<feature type="active site" description="Proton acceptor" evidence="9">
    <location>
        <position position="340"/>
    </location>
</feature>
<feature type="domain" description="GRF-type" evidence="14">
    <location>
        <begin position="574"/>
        <end position="623"/>
    </location>
</feature>
<sequence length="630" mass="71323">MESEEGGVEQIKKFCSGLKIVTYNVNGLRSRVSQHESLLKLLNTLDADIICFQETKLSRQDLSVELTMADGYESFISCTRTTSRGRTCYSGVITFCRVNSPFFSNEVALPLSAEEGITGLLGCFQNGEMIERGPFLKGLEDITTDDLLKIDNEGRCVITDHGHFVLFNIYGPRAQHDDSERVQFKFLFFLILQKRWEYLCNKGNRVFVVGDFNIAPSTIDCCDATPDFEDNRFRKWFRTLLRENGGSFVDCFRGMNLDRKEAYTCWPQNVRGEEFNYGSRIDHIIFAGPCFHQHTYMEGHNIFECHLEECDIKINFQRGKLDNVKRSKGGQSVRLEGSDHVPVYVLLRDIPNLSAHDTPLFAVRYIREIRGQQTICKLLDNTVSVLAKRQVGTSIENSEESCSLIKNDILDSNCGDFIESTQNIGMLEYDSVQNMHVPSNNEEFRSTSKKSKSKKDEFLHTQTATTISKKTRRNCMSQLSIRSFFQQSKNFSHGAVGTSDDQSHSPEVNLDVFPVASAYEFNQSISQGDMSDFDIKESSEIQCASSSSDTKIDNIASLEWEKIRQKMHSSLPVCKGHSEPCVARTVKKTGPNVGRGFYVCARAKGPVSNSEANCGHFEWASSRTKKKRKE</sequence>
<evidence type="ECO:0000313" key="16">
    <source>
        <dbReference type="Proteomes" id="UP000036987"/>
    </source>
</evidence>
<evidence type="ECO:0000256" key="13">
    <source>
        <dbReference type="SAM" id="MobiDB-lite"/>
    </source>
</evidence>
<feature type="binding site" evidence="10">
    <location>
        <position position="340"/>
    </location>
    <ligand>
        <name>Mg(2+)</name>
        <dbReference type="ChEBI" id="CHEBI:18420"/>
        <label>1</label>
    </ligand>
</feature>
<evidence type="ECO:0000256" key="2">
    <source>
        <dbReference type="ARBA" id="ARBA00013541"/>
    </source>
</evidence>
<dbReference type="STRING" id="29655.A0A0K9PGX3"/>
<evidence type="ECO:0000256" key="7">
    <source>
        <dbReference type="ARBA" id="ARBA00022842"/>
    </source>
</evidence>
<evidence type="ECO:0000256" key="6">
    <source>
        <dbReference type="ARBA" id="ARBA00022833"/>
    </source>
</evidence>
<organism evidence="15 16">
    <name type="scientific">Zostera marina</name>
    <name type="common">Eelgrass</name>
    <dbReference type="NCBI Taxonomy" id="29655"/>
    <lineage>
        <taxon>Eukaryota</taxon>
        <taxon>Viridiplantae</taxon>
        <taxon>Streptophyta</taxon>
        <taxon>Embryophyta</taxon>
        <taxon>Tracheophyta</taxon>
        <taxon>Spermatophyta</taxon>
        <taxon>Magnoliopsida</taxon>
        <taxon>Liliopsida</taxon>
        <taxon>Zosteraceae</taxon>
        <taxon>Zostera</taxon>
    </lineage>
</organism>
<comment type="caution">
    <text evidence="15">The sequence shown here is derived from an EMBL/GenBank/DDBJ whole genome shotgun (WGS) entry which is preliminary data.</text>
</comment>
<dbReference type="GO" id="GO:0008081">
    <property type="term" value="F:phosphoric diester hydrolase activity"/>
    <property type="evidence" value="ECO:0000318"/>
    <property type="project" value="GO_Central"/>
</dbReference>
<dbReference type="OrthoDB" id="391817at2759"/>
<keyword evidence="10" id="KW-0464">Manganese</keyword>
<keyword evidence="15" id="KW-0456">Lyase</keyword>
<dbReference type="PANTHER" id="PTHR22748">
    <property type="entry name" value="AP ENDONUCLEASE"/>
    <property type="match status" value="1"/>
</dbReference>
<gene>
    <name evidence="15" type="ORF">ZOSMA_241G00300</name>
</gene>
<dbReference type="InterPro" id="IPR010666">
    <property type="entry name" value="Znf_GRF"/>
</dbReference>
<evidence type="ECO:0000256" key="10">
    <source>
        <dbReference type="PIRSR" id="PIRSR604808-2"/>
    </source>
</evidence>
<dbReference type="OMA" id="SFWICPR"/>
<feature type="binding site" evidence="10">
    <location>
        <position position="213"/>
    </location>
    <ligand>
        <name>Mg(2+)</name>
        <dbReference type="ChEBI" id="CHEBI:18420"/>
        <label>1</label>
    </ligand>
</feature>
<feature type="binding site" evidence="10">
    <location>
        <position position="24"/>
    </location>
    <ligand>
        <name>Mg(2+)</name>
        <dbReference type="ChEBI" id="CHEBI:18420"/>
        <label>1</label>
    </ligand>
</feature>
<feature type="binding site" evidence="10">
    <location>
        <position position="211"/>
    </location>
    <ligand>
        <name>Mg(2+)</name>
        <dbReference type="ChEBI" id="CHEBI:18420"/>
        <label>1</label>
    </ligand>
</feature>
<dbReference type="EMBL" id="LFYR01000845">
    <property type="protein sequence ID" value="KMZ68308.1"/>
    <property type="molecule type" value="Genomic_DNA"/>
</dbReference>
<proteinExistence type="inferred from homology"/>
<dbReference type="PROSITE" id="PS51435">
    <property type="entry name" value="AP_NUCLEASE_F1_4"/>
    <property type="match status" value="1"/>
</dbReference>
<dbReference type="GO" id="GO:0005634">
    <property type="term" value="C:nucleus"/>
    <property type="evidence" value="ECO:0000318"/>
    <property type="project" value="GO_Central"/>
</dbReference>
<evidence type="ECO:0000256" key="9">
    <source>
        <dbReference type="PIRSR" id="PIRSR604808-1"/>
    </source>
</evidence>
<feature type="binding site" evidence="10">
    <location>
        <position position="54"/>
    </location>
    <ligand>
        <name>Mg(2+)</name>
        <dbReference type="ChEBI" id="CHEBI:18420"/>
        <label>1</label>
    </ligand>
</feature>
<keyword evidence="4 12" id="KW-0863">Zinc-finger</keyword>
<dbReference type="PANTHER" id="PTHR22748:SF4">
    <property type="entry name" value="DNA-(APURINIC OR APYRIMIDINIC SITE) ENDONUCLEASE 2"/>
    <property type="match status" value="1"/>
</dbReference>
<evidence type="ECO:0000259" key="14">
    <source>
        <dbReference type="PROSITE" id="PS51999"/>
    </source>
</evidence>
<feature type="site" description="Transition state stabilizer" evidence="11">
    <location>
        <position position="213"/>
    </location>
</feature>
<evidence type="ECO:0000313" key="15">
    <source>
        <dbReference type="EMBL" id="KMZ68308.1"/>
    </source>
</evidence>
<dbReference type="InterPro" id="IPR004808">
    <property type="entry name" value="AP_endonuc_1"/>
</dbReference>
<evidence type="ECO:0000256" key="1">
    <source>
        <dbReference type="ARBA" id="ARBA00007092"/>
    </source>
</evidence>
<evidence type="ECO:0000256" key="11">
    <source>
        <dbReference type="PIRSR" id="PIRSR604808-3"/>
    </source>
</evidence>
<feature type="binding site" evidence="10">
    <location>
        <position position="339"/>
    </location>
    <ligand>
        <name>Mg(2+)</name>
        <dbReference type="ChEBI" id="CHEBI:18420"/>
        <label>1</label>
    </ligand>
</feature>
<keyword evidence="8" id="KW-0539">Nucleus</keyword>